<accession>A0ABR4ADJ0</accession>
<organism evidence="1 2">
    <name type="scientific">Stereocaulon virgatum</name>
    <dbReference type="NCBI Taxonomy" id="373712"/>
    <lineage>
        <taxon>Eukaryota</taxon>
        <taxon>Fungi</taxon>
        <taxon>Dikarya</taxon>
        <taxon>Ascomycota</taxon>
        <taxon>Pezizomycotina</taxon>
        <taxon>Lecanoromycetes</taxon>
        <taxon>OSLEUM clade</taxon>
        <taxon>Lecanoromycetidae</taxon>
        <taxon>Lecanorales</taxon>
        <taxon>Lecanorineae</taxon>
        <taxon>Stereocaulaceae</taxon>
        <taxon>Stereocaulon</taxon>
    </lineage>
</organism>
<comment type="caution">
    <text evidence="1">The sequence shown here is derived from an EMBL/GenBank/DDBJ whole genome shotgun (WGS) entry which is preliminary data.</text>
</comment>
<sequence length="150" mass="17266">MTKVARQEHEEGDIAYFYVVNPHRTHSGELVLGIWEHFASRLELVILAKRVEVLANTKDKEAGVDNNVALKILDWVQALLKSENKDAGQVRFGMRETIEWGKTSRQLCLVNNAWMTLWLKQRGFELAEYGTSSVHFSTFLERMLAFPRST</sequence>
<protein>
    <submittedName>
        <fullName evidence="1">Uncharacterized protein</fullName>
    </submittedName>
</protein>
<dbReference type="Proteomes" id="UP001590950">
    <property type="component" value="Unassembled WGS sequence"/>
</dbReference>
<name>A0ABR4ADJ0_9LECA</name>
<reference evidence="1 2" key="1">
    <citation type="submission" date="2024-09" db="EMBL/GenBank/DDBJ databases">
        <title>Rethinking Asexuality: The Enigmatic Case of Functional Sexual Genes in Lepraria (Stereocaulaceae).</title>
        <authorList>
            <person name="Doellman M."/>
            <person name="Sun Y."/>
            <person name="Barcenas-Pena A."/>
            <person name="Lumbsch H.T."/>
            <person name="Grewe F."/>
        </authorList>
    </citation>
    <scope>NUCLEOTIDE SEQUENCE [LARGE SCALE GENOMIC DNA]</scope>
    <source>
        <strain evidence="1 2">Mercado 3170</strain>
    </source>
</reference>
<gene>
    <name evidence="1" type="ORF">N7G274_004543</name>
</gene>
<keyword evidence="2" id="KW-1185">Reference proteome</keyword>
<evidence type="ECO:0000313" key="1">
    <source>
        <dbReference type="EMBL" id="KAL2042784.1"/>
    </source>
</evidence>
<proteinExistence type="predicted"/>
<dbReference type="EMBL" id="JBEFKJ010000013">
    <property type="protein sequence ID" value="KAL2042784.1"/>
    <property type="molecule type" value="Genomic_DNA"/>
</dbReference>
<evidence type="ECO:0000313" key="2">
    <source>
        <dbReference type="Proteomes" id="UP001590950"/>
    </source>
</evidence>